<evidence type="ECO:0000259" key="4">
    <source>
        <dbReference type="PROSITE" id="PS50835"/>
    </source>
</evidence>
<feature type="transmembrane region" description="Helical" evidence="3">
    <location>
        <begin position="422"/>
        <end position="443"/>
    </location>
</feature>
<keyword evidence="3" id="KW-0472">Membrane</keyword>
<dbReference type="PANTHER" id="PTHR11738:SF186">
    <property type="entry name" value="OSTEOCLAST-ASSOCIATED IMMUNOGLOBULIN-LIKE RECEPTOR"/>
    <property type="match status" value="1"/>
</dbReference>
<name>A0A151NV98_ALLMI</name>
<keyword evidence="6" id="KW-1185">Reference proteome</keyword>
<keyword evidence="1" id="KW-1015">Disulfide bond</keyword>
<evidence type="ECO:0000256" key="1">
    <source>
        <dbReference type="ARBA" id="ARBA00023157"/>
    </source>
</evidence>
<dbReference type="SUPFAM" id="SSF48726">
    <property type="entry name" value="Immunoglobulin"/>
    <property type="match status" value="2"/>
</dbReference>
<evidence type="ECO:0000313" key="5">
    <source>
        <dbReference type="EMBL" id="KYO40684.1"/>
    </source>
</evidence>
<evidence type="ECO:0000256" key="3">
    <source>
        <dbReference type="SAM" id="Phobius"/>
    </source>
</evidence>
<dbReference type="Gene3D" id="2.60.40.10">
    <property type="entry name" value="Immunoglobulins"/>
    <property type="match status" value="2"/>
</dbReference>
<dbReference type="STRING" id="8496.A0A151NV98"/>
<feature type="compositionally biased region" description="Polar residues" evidence="2">
    <location>
        <begin position="278"/>
        <end position="294"/>
    </location>
</feature>
<dbReference type="InterPro" id="IPR007110">
    <property type="entry name" value="Ig-like_dom"/>
</dbReference>
<gene>
    <name evidence="5" type="ORF">Y1Q_0017434</name>
</gene>
<dbReference type="EMBL" id="AKHW03001879">
    <property type="protein sequence ID" value="KYO40684.1"/>
    <property type="molecule type" value="Genomic_DNA"/>
</dbReference>
<evidence type="ECO:0000313" key="6">
    <source>
        <dbReference type="Proteomes" id="UP000050525"/>
    </source>
</evidence>
<dbReference type="InterPro" id="IPR013783">
    <property type="entry name" value="Ig-like_fold"/>
</dbReference>
<reference evidence="5 6" key="1">
    <citation type="journal article" date="2012" name="Genome Biol.">
        <title>Sequencing three crocodilian genomes to illuminate the evolution of archosaurs and amniotes.</title>
        <authorList>
            <person name="St John J.A."/>
            <person name="Braun E.L."/>
            <person name="Isberg S.R."/>
            <person name="Miles L.G."/>
            <person name="Chong A.Y."/>
            <person name="Gongora J."/>
            <person name="Dalzell P."/>
            <person name="Moran C."/>
            <person name="Bed'hom B."/>
            <person name="Abzhanov A."/>
            <person name="Burgess S.C."/>
            <person name="Cooksey A.M."/>
            <person name="Castoe T.A."/>
            <person name="Crawford N.G."/>
            <person name="Densmore L.D."/>
            <person name="Drew J.C."/>
            <person name="Edwards S.V."/>
            <person name="Faircloth B.C."/>
            <person name="Fujita M.K."/>
            <person name="Greenwold M.J."/>
            <person name="Hoffmann F.G."/>
            <person name="Howard J.M."/>
            <person name="Iguchi T."/>
            <person name="Janes D.E."/>
            <person name="Khan S.Y."/>
            <person name="Kohno S."/>
            <person name="de Koning A.J."/>
            <person name="Lance S.L."/>
            <person name="McCarthy F.M."/>
            <person name="McCormack J.E."/>
            <person name="Merchant M.E."/>
            <person name="Peterson D.G."/>
            <person name="Pollock D.D."/>
            <person name="Pourmand N."/>
            <person name="Raney B.J."/>
            <person name="Roessler K.A."/>
            <person name="Sanford J.R."/>
            <person name="Sawyer R.H."/>
            <person name="Schmidt C.J."/>
            <person name="Triplett E.W."/>
            <person name="Tuberville T.D."/>
            <person name="Venegas-Anaya M."/>
            <person name="Howard J.T."/>
            <person name="Jarvis E.D."/>
            <person name="Guillette L.J.Jr."/>
            <person name="Glenn T.C."/>
            <person name="Green R.E."/>
            <person name="Ray D.A."/>
        </authorList>
    </citation>
    <scope>NUCLEOTIDE SEQUENCE [LARGE SCALE GENOMIC DNA]</scope>
    <source>
        <strain evidence="5">KSC_2009_1</strain>
    </source>
</reference>
<keyword evidence="3" id="KW-0812">Transmembrane</keyword>
<feature type="compositionally biased region" description="Pro residues" evidence="2">
    <location>
        <begin position="305"/>
        <end position="315"/>
    </location>
</feature>
<feature type="compositionally biased region" description="Low complexity" evidence="2">
    <location>
        <begin position="361"/>
        <end position="373"/>
    </location>
</feature>
<dbReference type="InterPro" id="IPR003599">
    <property type="entry name" value="Ig_sub"/>
</dbReference>
<dbReference type="InterPro" id="IPR036179">
    <property type="entry name" value="Ig-like_dom_sf"/>
</dbReference>
<evidence type="ECO:0000256" key="2">
    <source>
        <dbReference type="SAM" id="MobiDB-lite"/>
    </source>
</evidence>
<proteinExistence type="predicted"/>
<dbReference type="InterPro" id="IPR050412">
    <property type="entry name" value="Ig-like_Receptors_ImmuneReg"/>
</dbReference>
<keyword evidence="3" id="KW-1133">Transmembrane helix</keyword>
<dbReference type="GO" id="GO:0002764">
    <property type="term" value="P:immune response-regulating signaling pathway"/>
    <property type="evidence" value="ECO:0007669"/>
    <property type="project" value="TreeGrafter"/>
</dbReference>
<comment type="caution">
    <text evidence="5">The sequence shown here is derived from an EMBL/GenBank/DDBJ whole genome shotgun (WGS) entry which is preliminary data.</text>
</comment>
<accession>A0A151NV98</accession>
<feature type="compositionally biased region" description="Polar residues" evidence="2">
    <location>
        <begin position="316"/>
        <end position="332"/>
    </location>
</feature>
<dbReference type="Pfam" id="PF13895">
    <property type="entry name" value="Ig_2"/>
    <property type="match status" value="2"/>
</dbReference>
<sequence length="589" mass="64618">MTTQNTNAWKIPRKEPQRSQTFYCAYSVWGSPQKQTQSQQSNPVTLTLLGDPLPVPGLSLDPSHPVYVRGERIALQCSAPKDQEVLGYRFYKRRPDQISEELPAMGTGPYHRLTAGSQSAGTYTCTYWTMQSGCEIPSRDSNAVSITVTDRPSTPQLSASPQLPVYSYGGSVTLNCSAPGDIVASTYQFLKDGGALSSGPRNHQHLPALQPGDGGRYTCRYRRLESGREIWSVYSNVVSIVVLGSFQTLPAPVSRAVQGSPQNQIQSHQSNPVTLTLTDSQSVTPCSYPASSQPGHHLAASTDPPRIPTSHPPDPSQNGPGHNVTSPDSHVISTLSASSPATSQPTPEKDTTALPYRNGMSPLPTSQSPLPSQHTLQDDITAAQNPDRTPASSTLNTTTSQTLHCCTVTNTTQTSEEDEDNFFLIVGFCVAGVLVLLLLLMFLHRRWRERRQTSRSHWKSRELRLSRLKRRSLDTVGAYGNNTIPKDESAKGVLQAEPQDWGLLPKKEISKKVEPSKEPMLPSTKFKDPMNPYDIDPTYSLLTFPYSTFQTGEAEEVFTLIEPVYTDPLSLHCKHSLNGDLGASRDLQE</sequence>
<dbReference type="SMART" id="SM00409">
    <property type="entry name" value="IG"/>
    <property type="match status" value="2"/>
</dbReference>
<feature type="compositionally biased region" description="Low complexity" evidence="2">
    <location>
        <begin position="333"/>
        <end position="346"/>
    </location>
</feature>
<organism evidence="5 6">
    <name type="scientific">Alligator mississippiensis</name>
    <name type="common">American alligator</name>
    <dbReference type="NCBI Taxonomy" id="8496"/>
    <lineage>
        <taxon>Eukaryota</taxon>
        <taxon>Metazoa</taxon>
        <taxon>Chordata</taxon>
        <taxon>Craniata</taxon>
        <taxon>Vertebrata</taxon>
        <taxon>Euteleostomi</taxon>
        <taxon>Archelosauria</taxon>
        <taxon>Archosauria</taxon>
        <taxon>Crocodylia</taxon>
        <taxon>Alligatoridae</taxon>
        <taxon>Alligatorinae</taxon>
        <taxon>Alligator</taxon>
    </lineage>
</organism>
<dbReference type="AlphaFoldDB" id="A0A151NV98"/>
<feature type="region of interest" description="Disordered" evidence="2">
    <location>
        <begin position="278"/>
        <end position="374"/>
    </location>
</feature>
<dbReference type="PANTHER" id="PTHR11738">
    <property type="entry name" value="MHC CLASS I NK CELL RECEPTOR"/>
    <property type="match status" value="1"/>
</dbReference>
<protein>
    <recommendedName>
        <fullName evidence="4">Ig-like domain-containing protein</fullName>
    </recommendedName>
</protein>
<dbReference type="Proteomes" id="UP000050525">
    <property type="component" value="Unassembled WGS sequence"/>
</dbReference>
<dbReference type="PROSITE" id="PS50835">
    <property type="entry name" value="IG_LIKE"/>
    <property type="match status" value="1"/>
</dbReference>
<feature type="domain" description="Ig-like" evidence="4">
    <location>
        <begin position="155"/>
        <end position="220"/>
    </location>
</feature>